<accession>A0A9N9KL25</accession>
<keyword evidence="3" id="KW-1185">Reference proteome</keyword>
<organism evidence="2 3">
    <name type="scientific">Hymenoscyphus fraxineus</name>
    <dbReference type="NCBI Taxonomy" id="746836"/>
    <lineage>
        <taxon>Eukaryota</taxon>
        <taxon>Fungi</taxon>
        <taxon>Dikarya</taxon>
        <taxon>Ascomycota</taxon>
        <taxon>Pezizomycotina</taxon>
        <taxon>Leotiomycetes</taxon>
        <taxon>Helotiales</taxon>
        <taxon>Helotiaceae</taxon>
        <taxon>Hymenoscyphus</taxon>
    </lineage>
</organism>
<sequence>MSASNADIYMCTKPKNKQSQLDKINLEIAVVEQEFTQLSVVDLIQEKTNEDSKEIQNVQQRAEEYYNLLAMSELPYLLVPELDSVPAKGNGEVDNGQGDSSSKGSSSNADGLPTPPIRETVISARHLPNGFREVLVPDNANRVSDLENEKLVENFDRLFDAVNENDRGSVE</sequence>
<comment type="caution">
    <text evidence="2">The sequence shown here is derived from an EMBL/GenBank/DDBJ whole genome shotgun (WGS) entry which is preliminary data.</text>
</comment>
<dbReference type="EMBL" id="CAJVRL010000001">
    <property type="protein sequence ID" value="CAG8948911.1"/>
    <property type="molecule type" value="Genomic_DNA"/>
</dbReference>
<feature type="region of interest" description="Disordered" evidence="1">
    <location>
        <begin position="85"/>
        <end position="121"/>
    </location>
</feature>
<evidence type="ECO:0000256" key="1">
    <source>
        <dbReference type="SAM" id="MobiDB-lite"/>
    </source>
</evidence>
<evidence type="ECO:0000313" key="2">
    <source>
        <dbReference type="EMBL" id="CAG8948911.1"/>
    </source>
</evidence>
<gene>
    <name evidence="2" type="ORF">HYFRA_00002037</name>
</gene>
<dbReference type="Proteomes" id="UP000696280">
    <property type="component" value="Unassembled WGS sequence"/>
</dbReference>
<reference evidence="2" key="1">
    <citation type="submission" date="2021-07" db="EMBL/GenBank/DDBJ databases">
        <authorList>
            <person name="Durling M."/>
        </authorList>
    </citation>
    <scope>NUCLEOTIDE SEQUENCE</scope>
</reference>
<protein>
    <submittedName>
        <fullName evidence="2">Uncharacterized protein</fullName>
    </submittedName>
</protein>
<dbReference type="AlphaFoldDB" id="A0A9N9KL25"/>
<name>A0A9N9KL25_9HELO</name>
<proteinExistence type="predicted"/>
<evidence type="ECO:0000313" key="3">
    <source>
        <dbReference type="Proteomes" id="UP000696280"/>
    </source>
</evidence>